<dbReference type="SUPFAM" id="SSF56801">
    <property type="entry name" value="Acetyl-CoA synthetase-like"/>
    <property type="match status" value="1"/>
</dbReference>
<evidence type="ECO:0000313" key="5">
    <source>
        <dbReference type="Proteomes" id="UP000011666"/>
    </source>
</evidence>
<evidence type="ECO:0000313" key="4">
    <source>
        <dbReference type="EMBL" id="GAC68084.1"/>
    </source>
</evidence>
<dbReference type="Proteomes" id="UP000011666">
    <property type="component" value="Unassembled WGS sequence"/>
</dbReference>
<dbReference type="PANTHER" id="PTHR43767:SF1">
    <property type="entry name" value="NONRIBOSOMAL PEPTIDE SYNTHASE PES1 (EUROFUNG)-RELATED"/>
    <property type="match status" value="1"/>
</dbReference>
<dbReference type="AlphaFoldDB" id="M0QI09"/>
<feature type="domain" description="AMP-dependent synthetase/ligase" evidence="2">
    <location>
        <begin position="10"/>
        <end position="400"/>
    </location>
</feature>
<dbReference type="InterPro" id="IPR045851">
    <property type="entry name" value="AMP-bd_C_sf"/>
</dbReference>
<feature type="region of interest" description="Disordered" evidence="1">
    <location>
        <begin position="132"/>
        <end position="160"/>
    </location>
</feature>
<protein>
    <submittedName>
        <fullName evidence="4">Long-chain fatty-acid--CoA ligase</fullName>
    </submittedName>
</protein>
<feature type="compositionally biased region" description="Gly residues" evidence="1">
    <location>
        <begin position="134"/>
        <end position="155"/>
    </location>
</feature>
<accession>M0QI09</accession>
<sequence length="565" mass="60845">MAYTIADLIEHAVDLVPDRVALESDGTSRTYAELEARSNALAHKLRELGVQPGQAVGLYSRNTIEAVEAMVAIFKARAVMVNVNFRYVESELEHILTDSQMVLLIHERQYSDRVANVLPKAPSVTHRIVIEDGAGSGASGPDGHGAGSGASGPDGHGTDISSGNALRYEDVIAESSPERDFEERSDDDLYMLYTGGTTGKPKGVVWRQEDVWRVLGGGIDWYSGDPVPDEWHLARVGAEGGQLVRFPIPPFIHGGSQWAIFQSLFGGGKAVVYPDFGGHRTWEIVERHKVNVIFITGDAMGRPMIDALFEKDYDTSSVVSVASSAALFSPSVKEQFLDKFPNAVVIDAIGSSETGFGGMGVVAKGTAHTGGPRVQADKSTHVIRDDGTRVEPGSGEVGVLARTGHIPLRYHNDPEKSAKTFKDFGGVRYSIPGDSAQVEDDGTITMLGRGSVSINTGGEKVFPEEVEGALKAHPDVFDTVVVGVPDPRFGQRVAAVIATRDGLKPPLDELNEVVRKELAGYKCPRSVWYVDEIKRSPAGKPNYRWGVEITESRPADEALGAPTKS</sequence>
<dbReference type="RefSeq" id="WP_007619884.1">
    <property type="nucleotide sequence ID" value="NZ_BANX01000011.1"/>
</dbReference>
<evidence type="ECO:0000259" key="3">
    <source>
        <dbReference type="Pfam" id="PF13193"/>
    </source>
</evidence>
<dbReference type="STRING" id="1223545.GS4_11_03560"/>
<dbReference type="InterPro" id="IPR050237">
    <property type="entry name" value="ATP-dep_AMP-bd_enzyme"/>
</dbReference>
<name>M0QI09_9ACTN</name>
<proteinExistence type="predicted"/>
<dbReference type="InterPro" id="IPR000873">
    <property type="entry name" value="AMP-dep_synth/lig_dom"/>
</dbReference>
<dbReference type="PANTHER" id="PTHR43767">
    <property type="entry name" value="LONG-CHAIN-FATTY-ACID--COA LIGASE"/>
    <property type="match status" value="1"/>
</dbReference>
<dbReference type="NCBIfam" id="NF005863">
    <property type="entry name" value="PRK07798.1"/>
    <property type="match status" value="1"/>
</dbReference>
<feature type="domain" description="AMP-binding enzyme C-terminal" evidence="3">
    <location>
        <begin position="465"/>
        <end position="540"/>
    </location>
</feature>
<dbReference type="InterPro" id="IPR025110">
    <property type="entry name" value="AMP-bd_C"/>
</dbReference>
<dbReference type="OrthoDB" id="3443462at2"/>
<dbReference type="EMBL" id="BANX01000011">
    <property type="protein sequence ID" value="GAC68084.1"/>
    <property type="molecule type" value="Genomic_DNA"/>
</dbReference>
<dbReference type="InterPro" id="IPR042099">
    <property type="entry name" value="ANL_N_sf"/>
</dbReference>
<dbReference type="Gene3D" id="3.30.300.30">
    <property type="match status" value="1"/>
</dbReference>
<organism evidence="4 5">
    <name type="scientific">Gordonia soli NBRC 108243</name>
    <dbReference type="NCBI Taxonomy" id="1223545"/>
    <lineage>
        <taxon>Bacteria</taxon>
        <taxon>Bacillati</taxon>
        <taxon>Actinomycetota</taxon>
        <taxon>Actinomycetes</taxon>
        <taxon>Mycobacteriales</taxon>
        <taxon>Gordoniaceae</taxon>
        <taxon>Gordonia</taxon>
    </lineage>
</organism>
<dbReference type="Gene3D" id="3.40.50.12780">
    <property type="entry name" value="N-terminal domain of ligase-like"/>
    <property type="match status" value="1"/>
</dbReference>
<dbReference type="Pfam" id="PF00501">
    <property type="entry name" value="AMP-binding"/>
    <property type="match status" value="1"/>
</dbReference>
<gene>
    <name evidence="4" type="primary">fadD</name>
    <name evidence="4" type="ORF">GS4_11_03560</name>
</gene>
<dbReference type="eggNOG" id="COG0318">
    <property type="taxonomic scope" value="Bacteria"/>
</dbReference>
<evidence type="ECO:0000256" key="1">
    <source>
        <dbReference type="SAM" id="MobiDB-lite"/>
    </source>
</evidence>
<dbReference type="Pfam" id="PF13193">
    <property type="entry name" value="AMP-binding_C"/>
    <property type="match status" value="1"/>
</dbReference>
<keyword evidence="4" id="KW-0436">Ligase</keyword>
<keyword evidence="5" id="KW-1185">Reference proteome</keyword>
<evidence type="ECO:0000259" key="2">
    <source>
        <dbReference type="Pfam" id="PF00501"/>
    </source>
</evidence>
<dbReference type="PROSITE" id="PS00455">
    <property type="entry name" value="AMP_BINDING"/>
    <property type="match status" value="1"/>
</dbReference>
<comment type="caution">
    <text evidence="4">The sequence shown here is derived from an EMBL/GenBank/DDBJ whole genome shotgun (WGS) entry which is preliminary data.</text>
</comment>
<dbReference type="InterPro" id="IPR020845">
    <property type="entry name" value="AMP-binding_CS"/>
</dbReference>
<dbReference type="GO" id="GO:0016878">
    <property type="term" value="F:acid-thiol ligase activity"/>
    <property type="evidence" value="ECO:0007669"/>
    <property type="project" value="UniProtKB-ARBA"/>
</dbReference>
<reference evidence="4 5" key="1">
    <citation type="submission" date="2013-01" db="EMBL/GenBank/DDBJ databases">
        <title>Whole genome shotgun sequence of Gordonia soli NBRC 108243.</title>
        <authorList>
            <person name="Isaki-Nakamura S."/>
            <person name="Hosoyama A."/>
            <person name="Tsuchikane K."/>
            <person name="Ando Y."/>
            <person name="Baba S."/>
            <person name="Ohji S."/>
            <person name="Hamada M."/>
            <person name="Tamura T."/>
            <person name="Yamazoe A."/>
            <person name="Yamazaki S."/>
            <person name="Fujita N."/>
        </authorList>
    </citation>
    <scope>NUCLEOTIDE SEQUENCE [LARGE SCALE GENOMIC DNA]</scope>
    <source>
        <strain evidence="4 5">NBRC 108243</strain>
    </source>
</reference>